<protein>
    <submittedName>
        <fullName evidence="1">5-carboxymethyl-2-hydroxymuconate isomerase</fullName>
    </submittedName>
</protein>
<dbReference type="CDD" id="cd00580">
    <property type="entry name" value="CHMI"/>
    <property type="match status" value="1"/>
</dbReference>
<dbReference type="OrthoDB" id="9814215at2"/>
<dbReference type="Proteomes" id="UP000240481">
    <property type="component" value="Unassembled WGS sequence"/>
</dbReference>
<dbReference type="InterPro" id="IPR004220">
    <property type="entry name" value="5-COMe_2-OHmuconate_Isoase"/>
</dbReference>
<dbReference type="SUPFAM" id="SSF55331">
    <property type="entry name" value="Tautomerase/MIF"/>
    <property type="match status" value="1"/>
</dbReference>
<organism evidence="1 2">
    <name type="scientific">Photobacterium swingsii</name>
    <dbReference type="NCBI Taxonomy" id="680026"/>
    <lineage>
        <taxon>Bacteria</taxon>
        <taxon>Pseudomonadati</taxon>
        <taxon>Pseudomonadota</taxon>
        <taxon>Gammaproteobacteria</taxon>
        <taxon>Vibrionales</taxon>
        <taxon>Vibrionaceae</taxon>
        <taxon>Photobacterium</taxon>
    </lineage>
</organism>
<gene>
    <name evidence="1" type="ORF">C9I94_13985</name>
</gene>
<accession>A0A0J8XYL8</accession>
<dbReference type="AlphaFoldDB" id="A0A0J8XYL8"/>
<dbReference type="RefSeq" id="WP_048898853.1">
    <property type="nucleotide sequence ID" value="NZ_AP024852.1"/>
</dbReference>
<dbReference type="GO" id="GO:0008704">
    <property type="term" value="F:5-carboxymethyl-2-hydroxymuconate delta-isomerase activity"/>
    <property type="evidence" value="ECO:0007669"/>
    <property type="project" value="InterPro"/>
</dbReference>
<dbReference type="PANTHER" id="PTHR37950:SF1">
    <property type="entry name" value="4-HYDROXYPHENYLACETATE CATABOLISM PROTEIN"/>
    <property type="match status" value="1"/>
</dbReference>
<dbReference type="EMBL" id="PYLZ01000007">
    <property type="protein sequence ID" value="PSW23800.1"/>
    <property type="molecule type" value="Genomic_DNA"/>
</dbReference>
<proteinExistence type="predicted"/>
<name>A0A0J8XYL8_9GAMM</name>
<dbReference type="InterPro" id="IPR014347">
    <property type="entry name" value="Tautomerase/MIF_sf"/>
</dbReference>
<dbReference type="STRING" id="680026.AB733_11265"/>
<dbReference type="PANTHER" id="PTHR37950">
    <property type="entry name" value="4-HYDROXYPHENYLACETATE CATABOLISM PROTEIN"/>
    <property type="match status" value="1"/>
</dbReference>
<keyword evidence="1" id="KW-0413">Isomerase</keyword>
<reference evidence="1 2" key="1">
    <citation type="submission" date="2018-01" db="EMBL/GenBank/DDBJ databases">
        <title>Whole genome sequencing of Histamine producing bacteria.</title>
        <authorList>
            <person name="Butler K."/>
        </authorList>
    </citation>
    <scope>NUCLEOTIDE SEQUENCE [LARGE SCALE GENOMIC DNA]</scope>
    <source>
        <strain evidence="1 2">DSM 24669</strain>
    </source>
</reference>
<evidence type="ECO:0000313" key="2">
    <source>
        <dbReference type="Proteomes" id="UP000240481"/>
    </source>
</evidence>
<keyword evidence="2" id="KW-1185">Reference proteome</keyword>
<dbReference type="Pfam" id="PF02962">
    <property type="entry name" value="CHMI"/>
    <property type="match status" value="1"/>
</dbReference>
<evidence type="ECO:0000313" key="1">
    <source>
        <dbReference type="EMBL" id="PSW23800.1"/>
    </source>
</evidence>
<comment type="caution">
    <text evidence="1">The sequence shown here is derived from an EMBL/GenBank/DDBJ whole genome shotgun (WGS) entry which is preliminary data.</text>
</comment>
<sequence>MPNLVVEYADPVAERVNVAGLLDDLHRVMLASGLFEADAVKTRAYPCHNWLIGEDGVKQTFIHIELSLLSGRTVEQKRLLTREVMAELEKHAADINSLTIDVRDMDPETFLKVSA</sequence>
<dbReference type="Gene3D" id="3.30.429.10">
    <property type="entry name" value="Macrophage Migration Inhibitory Factor"/>
    <property type="match status" value="1"/>
</dbReference>